<name>A0A109MY24_9BACI</name>
<proteinExistence type="predicted"/>
<dbReference type="EMBL" id="LNNH01000022">
    <property type="protein sequence ID" value="KWW18699.1"/>
    <property type="molecule type" value="Genomic_DNA"/>
</dbReference>
<reference evidence="1 2" key="1">
    <citation type="submission" date="2015-11" db="EMBL/GenBank/DDBJ databases">
        <title>Genome Sequence of Bacillus simplex strain VanAntwerpen2.</title>
        <authorList>
            <person name="Couger M.B."/>
        </authorList>
    </citation>
    <scope>NUCLEOTIDE SEQUENCE [LARGE SCALE GENOMIC DNA]</scope>
    <source>
        <strain evidence="1 2">VanAntwerpen02</strain>
    </source>
</reference>
<dbReference type="AlphaFoldDB" id="A0A109MY24"/>
<evidence type="ECO:0000313" key="2">
    <source>
        <dbReference type="Proteomes" id="UP000064189"/>
    </source>
</evidence>
<dbReference type="Gene3D" id="2.60.120.40">
    <property type="match status" value="1"/>
</dbReference>
<accession>A0A109MY24</accession>
<organism evidence="1 2">
    <name type="scientific">Peribacillus simplex</name>
    <dbReference type="NCBI Taxonomy" id="1478"/>
    <lineage>
        <taxon>Bacteria</taxon>
        <taxon>Bacillati</taxon>
        <taxon>Bacillota</taxon>
        <taxon>Bacilli</taxon>
        <taxon>Bacillales</taxon>
        <taxon>Bacillaceae</taxon>
        <taxon>Peribacillus</taxon>
    </lineage>
</organism>
<keyword evidence="2" id="KW-1185">Reference proteome</keyword>
<protein>
    <recommendedName>
        <fullName evidence="3">Exosporium leader peptide</fullName>
    </recommendedName>
</protein>
<sequence>MIKKEIFVGGGQDVDFPQNGPTSSGGIVRATVDSFTLSAIGIYQVFFQVSVSEPGQLILTLNGIDLPYTVVGRATGTSQIVGVALVHTSVINSILTVRNPAGNSPALTITPLAGGTRPVSAHLVITRLQ</sequence>
<dbReference type="InterPro" id="IPR008983">
    <property type="entry name" value="Tumour_necrosis_fac-like_dom"/>
</dbReference>
<dbReference type="Proteomes" id="UP000064189">
    <property type="component" value="Unassembled WGS sequence"/>
</dbReference>
<evidence type="ECO:0008006" key="3">
    <source>
        <dbReference type="Google" id="ProtNLM"/>
    </source>
</evidence>
<comment type="caution">
    <text evidence="1">The sequence shown here is derived from an EMBL/GenBank/DDBJ whole genome shotgun (WGS) entry which is preliminary data.</text>
</comment>
<gene>
    <name evidence="1" type="ORF">AS888_06950</name>
</gene>
<evidence type="ECO:0000313" key="1">
    <source>
        <dbReference type="EMBL" id="KWW18699.1"/>
    </source>
</evidence>